<dbReference type="InterPro" id="IPR003439">
    <property type="entry name" value="ABC_transporter-like_ATP-bd"/>
</dbReference>
<dbReference type="SMART" id="SM00382">
    <property type="entry name" value="AAA"/>
    <property type="match status" value="1"/>
</dbReference>
<evidence type="ECO:0000256" key="3">
    <source>
        <dbReference type="ARBA" id="ARBA00022741"/>
    </source>
</evidence>
<dbReference type="Pfam" id="PF00005">
    <property type="entry name" value="ABC_tran"/>
    <property type="match status" value="1"/>
</dbReference>
<dbReference type="SUPFAM" id="SSF52540">
    <property type="entry name" value="P-loop containing nucleoside triphosphate hydrolases"/>
    <property type="match status" value="1"/>
</dbReference>
<keyword evidence="7" id="KW-1185">Reference proteome</keyword>
<comment type="similarity">
    <text evidence="1">Belongs to the ABC transporter superfamily.</text>
</comment>
<dbReference type="Gene3D" id="3.40.50.300">
    <property type="entry name" value="P-loop containing nucleotide triphosphate hydrolases"/>
    <property type="match status" value="1"/>
</dbReference>
<keyword evidence="4 6" id="KW-0067">ATP-binding</keyword>
<dbReference type="InterPro" id="IPR027417">
    <property type="entry name" value="P-loop_NTPase"/>
</dbReference>
<feature type="domain" description="ABC transporter" evidence="5">
    <location>
        <begin position="27"/>
        <end position="248"/>
    </location>
</feature>
<dbReference type="PROSITE" id="PS00211">
    <property type="entry name" value="ABC_TRANSPORTER_1"/>
    <property type="match status" value="1"/>
</dbReference>
<gene>
    <name evidence="6" type="ORF">SAMN02745123_02172</name>
</gene>
<dbReference type="InterPro" id="IPR029439">
    <property type="entry name" value="Wzt_C"/>
</dbReference>
<dbReference type="GO" id="GO:0016887">
    <property type="term" value="F:ATP hydrolysis activity"/>
    <property type="evidence" value="ECO:0007669"/>
    <property type="project" value="InterPro"/>
</dbReference>
<dbReference type="CDD" id="cd03220">
    <property type="entry name" value="ABC_KpsT_Wzt"/>
    <property type="match status" value="1"/>
</dbReference>
<dbReference type="RefSeq" id="WP_072914144.1">
    <property type="nucleotide sequence ID" value="NZ_FRAR01000015.1"/>
</dbReference>
<dbReference type="Gene3D" id="2.70.50.60">
    <property type="entry name" value="abc- transporter (atp binding component) like domain"/>
    <property type="match status" value="1"/>
</dbReference>
<dbReference type="PANTHER" id="PTHR46743:SF2">
    <property type="entry name" value="TEICHOIC ACIDS EXPORT ATP-BINDING PROTEIN TAGH"/>
    <property type="match status" value="1"/>
</dbReference>
<dbReference type="GO" id="GO:0140359">
    <property type="term" value="F:ABC-type transporter activity"/>
    <property type="evidence" value="ECO:0007669"/>
    <property type="project" value="InterPro"/>
</dbReference>
<evidence type="ECO:0000313" key="6">
    <source>
        <dbReference type="EMBL" id="SHK51913.1"/>
    </source>
</evidence>
<protein>
    <submittedName>
        <fullName evidence="6">Teichoic acid transport system ATP-binding protein</fullName>
    </submittedName>
</protein>
<dbReference type="PANTHER" id="PTHR46743">
    <property type="entry name" value="TEICHOIC ACIDS EXPORT ATP-BINDING PROTEIN TAGH"/>
    <property type="match status" value="1"/>
</dbReference>
<organism evidence="6 7">
    <name type="scientific">Desulforamulus aeronauticus DSM 10349</name>
    <dbReference type="NCBI Taxonomy" id="1121421"/>
    <lineage>
        <taxon>Bacteria</taxon>
        <taxon>Bacillati</taxon>
        <taxon>Bacillota</taxon>
        <taxon>Clostridia</taxon>
        <taxon>Eubacteriales</taxon>
        <taxon>Peptococcaceae</taxon>
        <taxon>Desulforamulus</taxon>
    </lineage>
</organism>
<keyword evidence="2" id="KW-0813">Transport</keyword>
<evidence type="ECO:0000256" key="2">
    <source>
        <dbReference type="ARBA" id="ARBA00022448"/>
    </source>
</evidence>
<accession>A0A1M6T4L7</accession>
<dbReference type="AlphaFoldDB" id="A0A1M6T4L7"/>
<evidence type="ECO:0000313" key="7">
    <source>
        <dbReference type="Proteomes" id="UP000183997"/>
    </source>
</evidence>
<dbReference type="CDD" id="cd10147">
    <property type="entry name" value="Wzt_C-like"/>
    <property type="match status" value="1"/>
</dbReference>
<dbReference type="EMBL" id="FRAR01000015">
    <property type="protein sequence ID" value="SHK51913.1"/>
    <property type="molecule type" value="Genomic_DNA"/>
</dbReference>
<dbReference type="OrthoDB" id="9778870at2"/>
<name>A0A1M6T4L7_9FIRM</name>
<dbReference type="Proteomes" id="UP000183997">
    <property type="component" value="Unassembled WGS sequence"/>
</dbReference>
<dbReference type="InterPro" id="IPR050683">
    <property type="entry name" value="Bact_Polysacc_Export_ATP-bd"/>
</dbReference>
<evidence type="ECO:0000256" key="1">
    <source>
        <dbReference type="ARBA" id="ARBA00005417"/>
    </source>
</evidence>
<dbReference type="Pfam" id="PF14524">
    <property type="entry name" value="Wzt_C"/>
    <property type="match status" value="1"/>
</dbReference>
<dbReference type="STRING" id="1121421.SAMN02745123_02172"/>
<dbReference type="GO" id="GO:0016020">
    <property type="term" value="C:membrane"/>
    <property type="evidence" value="ECO:0007669"/>
    <property type="project" value="InterPro"/>
</dbReference>
<dbReference type="PROSITE" id="PS50893">
    <property type="entry name" value="ABC_TRANSPORTER_2"/>
    <property type="match status" value="1"/>
</dbReference>
<dbReference type="InterPro" id="IPR003593">
    <property type="entry name" value="AAA+_ATPase"/>
</dbReference>
<reference evidence="7" key="1">
    <citation type="submission" date="2016-11" db="EMBL/GenBank/DDBJ databases">
        <authorList>
            <person name="Varghese N."/>
            <person name="Submissions S."/>
        </authorList>
    </citation>
    <scope>NUCLEOTIDE SEQUENCE [LARGE SCALE GENOMIC DNA]</scope>
    <source>
        <strain evidence="7">DSM 10349</strain>
    </source>
</reference>
<sequence length="438" mass="49620">MAEDLAIEVAHLSKVYKIYNSPVDRLKEAINLSGKRYSKDFYALNNLSFQIKKGETVGIIGKNGAGKSTLLKIITGVLTPTTGMITVSGRIASLLELGAGFNPEMTGIENIYMNGMITGYNKEEMGTKLNDIIAFADIGDFINQPVKLYSSGMFARLAFAVNAFIEPDILIVDEALSVGDAAFQAKCITRMRYMMKLGVTILFVTHDMSVVKNFCKKCLYLQNGSIKLQGNAEEIADIYLREIRDEMNGLNQNSEKNVSLESFKDIEKNDKLDFKIDDAFKKRVELFRQGNGKVKTTAFEILNMDEKPIFEADFNQQIILRFYLKFYEETEVGVAYHIRDDKNLEIIGSGLRLESNKLLSGKINEKYIVDFITRVPLTEGNYNFTIVLSKPVDKTGDAAIFYDFIENAQTIKINRRKPVRIWDKVYLPVEYKIYPVNE</sequence>
<evidence type="ECO:0000259" key="5">
    <source>
        <dbReference type="PROSITE" id="PS50893"/>
    </source>
</evidence>
<dbReference type="InterPro" id="IPR015860">
    <property type="entry name" value="ABC_transpr_TagH-like"/>
</dbReference>
<dbReference type="GO" id="GO:0005524">
    <property type="term" value="F:ATP binding"/>
    <property type="evidence" value="ECO:0007669"/>
    <property type="project" value="UniProtKB-KW"/>
</dbReference>
<dbReference type="InterPro" id="IPR017871">
    <property type="entry name" value="ABC_transporter-like_CS"/>
</dbReference>
<evidence type="ECO:0000256" key="4">
    <source>
        <dbReference type="ARBA" id="ARBA00022840"/>
    </source>
</evidence>
<proteinExistence type="inferred from homology"/>
<keyword evidence="3" id="KW-0547">Nucleotide-binding</keyword>